<evidence type="ECO:0000313" key="1">
    <source>
        <dbReference type="Ensembl" id="ENSLLTP00000006544.1"/>
    </source>
</evidence>
<dbReference type="Proteomes" id="UP000694406">
    <property type="component" value="Unplaced"/>
</dbReference>
<keyword evidence="2" id="KW-1185">Reference proteome</keyword>
<name>A0A8C5RSW4_LATLA</name>
<dbReference type="GeneTree" id="ENSGT00950000183170"/>
<reference evidence="1" key="1">
    <citation type="submission" date="2025-08" db="UniProtKB">
        <authorList>
            <consortium name="Ensembl"/>
        </authorList>
    </citation>
    <scope>IDENTIFICATION</scope>
</reference>
<organism evidence="1 2">
    <name type="scientific">Laticauda laticaudata</name>
    <name type="common">Blue-ringed sea krait</name>
    <name type="synonym">Blue-lipped sea krait</name>
    <dbReference type="NCBI Taxonomy" id="8630"/>
    <lineage>
        <taxon>Eukaryota</taxon>
        <taxon>Metazoa</taxon>
        <taxon>Chordata</taxon>
        <taxon>Craniata</taxon>
        <taxon>Vertebrata</taxon>
        <taxon>Euteleostomi</taxon>
        <taxon>Lepidosauria</taxon>
        <taxon>Squamata</taxon>
        <taxon>Bifurcata</taxon>
        <taxon>Unidentata</taxon>
        <taxon>Episquamata</taxon>
        <taxon>Toxicofera</taxon>
        <taxon>Serpentes</taxon>
        <taxon>Colubroidea</taxon>
        <taxon>Elapidae</taxon>
        <taxon>Laticaudinae</taxon>
        <taxon>Laticauda</taxon>
    </lineage>
</organism>
<evidence type="ECO:0000313" key="2">
    <source>
        <dbReference type="Proteomes" id="UP000694406"/>
    </source>
</evidence>
<sequence>MICLLGPSYKEMHLAEKVTNNLKELAQQVAPGDIVSTYGIRKAMGISLPASEKTGSLVDFTEGEYNQNPKDLLGATCQHYPS</sequence>
<reference evidence="1" key="2">
    <citation type="submission" date="2025-09" db="UniProtKB">
        <authorList>
            <consortium name="Ensembl"/>
        </authorList>
    </citation>
    <scope>IDENTIFICATION</scope>
</reference>
<dbReference type="Ensembl" id="ENSLLTT00000006793.1">
    <property type="protein sequence ID" value="ENSLLTP00000006544.1"/>
    <property type="gene ID" value="ENSLLTG00000004994.1"/>
</dbReference>
<proteinExistence type="predicted"/>
<protein>
    <submittedName>
        <fullName evidence="1">Uncharacterized protein</fullName>
    </submittedName>
</protein>
<accession>A0A8C5RSW4</accession>
<dbReference type="AlphaFoldDB" id="A0A8C5RSW4"/>